<dbReference type="AlphaFoldDB" id="A0A2Z6RM52"/>
<gene>
    <name evidence="2" type="ORF">RCL2_001449700</name>
    <name evidence="1" type="ORF">RclHR1_05040002</name>
</gene>
<accession>A0A2Z6RM52</accession>
<dbReference type="EMBL" id="BEXD01003876">
    <property type="protein sequence ID" value="GBC03261.1"/>
    <property type="molecule type" value="Genomic_DNA"/>
</dbReference>
<name>A0A2Z6RM52_9GLOM</name>
<organism evidence="1 3">
    <name type="scientific">Rhizophagus clarus</name>
    <dbReference type="NCBI Taxonomy" id="94130"/>
    <lineage>
        <taxon>Eukaryota</taxon>
        <taxon>Fungi</taxon>
        <taxon>Fungi incertae sedis</taxon>
        <taxon>Mucoromycota</taxon>
        <taxon>Glomeromycotina</taxon>
        <taxon>Glomeromycetes</taxon>
        <taxon>Glomerales</taxon>
        <taxon>Glomeraceae</taxon>
        <taxon>Rhizophagus</taxon>
    </lineage>
</organism>
<dbReference type="Proteomes" id="UP000615446">
    <property type="component" value="Unassembled WGS sequence"/>
</dbReference>
<keyword evidence="3" id="KW-1185">Reference proteome</keyword>
<dbReference type="Proteomes" id="UP000247702">
    <property type="component" value="Unassembled WGS sequence"/>
</dbReference>
<protein>
    <submittedName>
        <fullName evidence="1">Uncharacterized protein</fullName>
    </submittedName>
</protein>
<dbReference type="EMBL" id="BLAL01000169">
    <property type="protein sequence ID" value="GES87506.1"/>
    <property type="molecule type" value="Genomic_DNA"/>
</dbReference>
<comment type="caution">
    <text evidence="1">The sequence shown here is derived from an EMBL/GenBank/DDBJ whole genome shotgun (WGS) entry which is preliminary data.</text>
</comment>
<evidence type="ECO:0000313" key="2">
    <source>
        <dbReference type="EMBL" id="GES87506.1"/>
    </source>
</evidence>
<reference evidence="2" key="2">
    <citation type="submission" date="2019-10" db="EMBL/GenBank/DDBJ databases">
        <title>Conservation and host-specific expression of non-tandemly repeated heterogenous ribosome RNA gene in arbuscular mycorrhizal fungi.</title>
        <authorList>
            <person name="Maeda T."/>
            <person name="Kobayashi Y."/>
            <person name="Nakagawa T."/>
            <person name="Ezawa T."/>
            <person name="Yamaguchi K."/>
            <person name="Bino T."/>
            <person name="Nishimoto Y."/>
            <person name="Shigenobu S."/>
            <person name="Kawaguchi M."/>
        </authorList>
    </citation>
    <scope>NUCLEOTIDE SEQUENCE</scope>
    <source>
        <strain evidence="2">HR1</strain>
    </source>
</reference>
<reference evidence="1 3" key="1">
    <citation type="submission" date="2017-11" db="EMBL/GenBank/DDBJ databases">
        <title>The genome of Rhizophagus clarus HR1 reveals common genetic basis of auxotrophy among arbuscular mycorrhizal fungi.</title>
        <authorList>
            <person name="Kobayashi Y."/>
        </authorList>
    </citation>
    <scope>NUCLEOTIDE SEQUENCE [LARGE SCALE GENOMIC DNA]</scope>
    <source>
        <strain evidence="1 3">HR1</strain>
    </source>
</reference>
<proteinExistence type="predicted"/>
<sequence>MQIEELTQLTFSYIISDQGSNSLINQSDVQLRLTPPPSSNDNNTNDMEMVLGGHVLESVEDDNHIMLEGSEEAKESNSV</sequence>
<evidence type="ECO:0000313" key="3">
    <source>
        <dbReference type="Proteomes" id="UP000247702"/>
    </source>
</evidence>
<evidence type="ECO:0000313" key="1">
    <source>
        <dbReference type="EMBL" id="GBC03261.1"/>
    </source>
</evidence>